<feature type="domain" description="HTH cro/C1-type" evidence="1">
    <location>
        <begin position="10"/>
        <end position="82"/>
    </location>
</feature>
<accession>A0A7W7SYL3</accession>
<dbReference type="InterPro" id="IPR010982">
    <property type="entry name" value="Lambda_DNA-bd_dom_sf"/>
</dbReference>
<dbReference type="PANTHER" id="PTHR35010">
    <property type="entry name" value="BLL4672 PROTEIN-RELATED"/>
    <property type="match status" value="1"/>
</dbReference>
<dbReference type="Proteomes" id="UP000542674">
    <property type="component" value="Unassembled WGS sequence"/>
</dbReference>
<dbReference type="RefSeq" id="WP_184666127.1">
    <property type="nucleotide sequence ID" value="NZ_BAABAI010000036.1"/>
</dbReference>
<dbReference type="InterPro" id="IPR041413">
    <property type="entry name" value="MLTR_LBD"/>
</dbReference>
<sequence>MTRRDQLRDFLRTCRARLRPDDVGLVTAGRRRTPGLRREEVAALAGVGLPWYTWLEQGRDITVSTEVLDAIARALRLSGPERTHLYLLAGLNPPVEGGSRDADVTPELRRLVDAWHPNPAILRDRCWNLLVVNEAARTLFGYAETDRNCLIAFFTNPRHREAHTHWTAVAPLVVAAFRADAAHFPDDPGFAAVVADLVDRSPEFARLWARHEVGRPGQTVKAVRHPEAGELLFDLTTLVVADRPDRYLELYNPRSLVVGLPG</sequence>
<name>A0A7W7SYL3_9PSEU</name>
<dbReference type="AlphaFoldDB" id="A0A7W7SYL3"/>
<dbReference type="Gene3D" id="3.30.450.180">
    <property type="match status" value="1"/>
</dbReference>
<dbReference type="Pfam" id="PF13560">
    <property type="entry name" value="HTH_31"/>
    <property type="match status" value="1"/>
</dbReference>
<gene>
    <name evidence="2" type="ORF">F4559_000702</name>
</gene>
<evidence type="ECO:0000313" key="2">
    <source>
        <dbReference type="EMBL" id="MBB4963343.1"/>
    </source>
</evidence>
<dbReference type="PANTHER" id="PTHR35010:SF3">
    <property type="entry name" value="BLL4873 PROTEIN"/>
    <property type="match status" value="1"/>
</dbReference>
<dbReference type="GO" id="GO:0003677">
    <property type="term" value="F:DNA binding"/>
    <property type="evidence" value="ECO:0007669"/>
    <property type="project" value="InterPro"/>
</dbReference>
<evidence type="ECO:0000259" key="1">
    <source>
        <dbReference type="SMART" id="SM00530"/>
    </source>
</evidence>
<reference evidence="2 3" key="1">
    <citation type="submission" date="2020-08" db="EMBL/GenBank/DDBJ databases">
        <title>Sequencing the genomes of 1000 actinobacteria strains.</title>
        <authorList>
            <person name="Klenk H.-P."/>
        </authorList>
    </citation>
    <scope>NUCLEOTIDE SEQUENCE [LARGE SCALE GENOMIC DNA]</scope>
    <source>
        <strain evidence="2 3">DSM 45084</strain>
    </source>
</reference>
<keyword evidence="3" id="KW-1185">Reference proteome</keyword>
<dbReference type="Gene3D" id="1.10.260.40">
    <property type="entry name" value="lambda repressor-like DNA-binding domains"/>
    <property type="match status" value="1"/>
</dbReference>
<comment type="caution">
    <text evidence="2">The sequence shown here is derived from an EMBL/GenBank/DDBJ whole genome shotgun (WGS) entry which is preliminary data.</text>
</comment>
<dbReference type="InterPro" id="IPR001387">
    <property type="entry name" value="Cro/C1-type_HTH"/>
</dbReference>
<dbReference type="SMART" id="SM00530">
    <property type="entry name" value="HTH_XRE"/>
    <property type="match status" value="1"/>
</dbReference>
<dbReference type="SUPFAM" id="SSF47413">
    <property type="entry name" value="lambda repressor-like DNA-binding domains"/>
    <property type="match status" value="1"/>
</dbReference>
<protein>
    <submittedName>
        <fullName evidence="2">Transcriptional regulator with XRE-family HTH domain</fullName>
    </submittedName>
</protein>
<proteinExistence type="predicted"/>
<evidence type="ECO:0000313" key="3">
    <source>
        <dbReference type="Proteomes" id="UP000542674"/>
    </source>
</evidence>
<dbReference type="EMBL" id="JACHJS010000001">
    <property type="protein sequence ID" value="MBB4963343.1"/>
    <property type="molecule type" value="Genomic_DNA"/>
</dbReference>
<dbReference type="Pfam" id="PF17765">
    <property type="entry name" value="MLTR_LBD"/>
    <property type="match status" value="1"/>
</dbReference>
<organism evidence="2 3">
    <name type="scientific">Saccharothrix violaceirubra</name>
    <dbReference type="NCBI Taxonomy" id="413306"/>
    <lineage>
        <taxon>Bacteria</taxon>
        <taxon>Bacillati</taxon>
        <taxon>Actinomycetota</taxon>
        <taxon>Actinomycetes</taxon>
        <taxon>Pseudonocardiales</taxon>
        <taxon>Pseudonocardiaceae</taxon>
        <taxon>Saccharothrix</taxon>
    </lineage>
</organism>
<dbReference type="CDD" id="cd00093">
    <property type="entry name" value="HTH_XRE"/>
    <property type="match status" value="1"/>
</dbReference>